<gene>
    <name evidence="1" type="ORF">QBC41DRAFT_312195</name>
</gene>
<comment type="caution">
    <text evidence="1">The sequence shown here is derived from an EMBL/GenBank/DDBJ whole genome shotgun (WGS) entry which is preliminary data.</text>
</comment>
<dbReference type="Proteomes" id="UP001174997">
    <property type="component" value="Unassembled WGS sequence"/>
</dbReference>
<evidence type="ECO:0000313" key="2">
    <source>
        <dbReference type="Proteomes" id="UP001174997"/>
    </source>
</evidence>
<reference evidence="1" key="1">
    <citation type="submission" date="2023-06" db="EMBL/GenBank/DDBJ databases">
        <title>Genome-scale phylogeny and comparative genomics of the fungal order Sordariales.</title>
        <authorList>
            <consortium name="Lawrence Berkeley National Laboratory"/>
            <person name="Hensen N."/>
            <person name="Bonometti L."/>
            <person name="Westerberg I."/>
            <person name="Brannstrom I.O."/>
            <person name="Guillou S."/>
            <person name="Cros-Aarteil S."/>
            <person name="Calhoun S."/>
            <person name="Haridas S."/>
            <person name="Kuo A."/>
            <person name="Mondo S."/>
            <person name="Pangilinan J."/>
            <person name="Riley R."/>
            <person name="Labutti K."/>
            <person name="Andreopoulos B."/>
            <person name="Lipzen A."/>
            <person name="Chen C."/>
            <person name="Yanf M."/>
            <person name="Daum C."/>
            <person name="Ng V."/>
            <person name="Clum A."/>
            <person name="Steindorff A."/>
            <person name="Ohm R."/>
            <person name="Martin F."/>
            <person name="Silar P."/>
            <person name="Natvig D."/>
            <person name="Lalanne C."/>
            <person name="Gautier V."/>
            <person name="Ament-Velasquez S.L."/>
            <person name="Kruys A."/>
            <person name="Hutchinson M.I."/>
            <person name="Powell A.J."/>
            <person name="Barry K."/>
            <person name="Miller A.N."/>
            <person name="Grigoriev I.V."/>
            <person name="Debuchy R."/>
            <person name="Gladieux P."/>
            <person name="Thoren M.H."/>
            <person name="Johannesson H."/>
        </authorList>
    </citation>
    <scope>NUCLEOTIDE SEQUENCE</scope>
    <source>
        <strain evidence="1">CBS 307.81</strain>
    </source>
</reference>
<dbReference type="EMBL" id="JAULSY010000008">
    <property type="protein sequence ID" value="KAK0673113.1"/>
    <property type="molecule type" value="Genomic_DNA"/>
</dbReference>
<name>A0AA39ZL78_9PEZI</name>
<keyword evidence="2" id="KW-1185">Reference proteome</keyword>
<sequence length="168" mass="18764">MMTCGLLQTKPPPFPHDSALNLSFPCTCTRPDLFLRTIPMSYTESGKQIGDKANMSYAGNSNVGFPSIYEDSNQKNIKQSEIDEVTRHSGENVKGFMPKGQAGEVNRLYEERVKRERAEALKNDPTLAATLHNNKPSKGAIIDKEIEEEERAMLEKKKGKGMTGQSHY</sequence>
<evidence type="ECO:0000313" key="1">
    <source>
        <dbReference type="EMBL" id="KAK0673113.1"/>
    </source>
</evidence>
<dbReference type="PANTHER" id="PTHR39475">
    <property type="entry name" value="CONIDIATION-SPECIFIC PROTEIN 6"/>
    <property type="match status" value="1"/>
</dbReference>
<organism evidence="1 2">
    <name type="scientific">Cercophora samala</name>
    <dbReference type="NCBI Taxonomy" id="330535"/>
    <lineage>
        <taxon>Eukaryota</taxon>
        <taxon>Fungi</taxon>
        <taxon>Dikarya</taxon>
        <taxon>Ascomycota</taxon>
        <taxon>Pezizomycotina</taxon>
        <taxon>Sordariomycetes</taxon>
        <taxon>Sordariomycetidae</taxon>
        <taxon>Sordariales</taxon>
        <taxon>Lasiosphaeriaceae</taxon>
        <taxon>Cercophora</taxon>
    </lineage>
</organism>
<protein>
    <submittedName>
        <fullName evidence="1">Uncharacterized protein</fullName>
    </submittedName>
</protein>
<accession>A0AA39ZL78</accession>
<dbReference type="PANTHER" id="PTHR39475:SF1">
    <property type="entry name" value="CONIDIATION-SPECIFIC PROTEIN 6"/>
    <property type="match status" value="1"/>
</dbReference>
<proteinExistence type="predicted"/>
<dbReference type="AlphaFoldDB" id="A0AA39ZL78"/>